<evidence type="ECO:0000259" key="12">
    <source>
        <dbReference type="Pfam" id="PF05609"/>
    </source>
</evidence>
<evidence type="ECO:0000256" key="10">
    <source>
        <dbReference type="SAM" id="MobiDB-lite"/>
    </source>
</evidence>
<name>A0A8C5FYL2_GOUWI</name>
<proteinExistence type="inferred from homology"/>
<feature type="compositionally biased region" description="Polar residues" evidence="10">
    <location>
        <begin position="90"/>
        <end position="107"/>
    </location>
</feature>
<feature type="compositionally biased region" description="Basic and acidic residues" evidence="10">
    <location>
        <begin position="128"/>
        <end position="138"/>
    </location>
</feature>
<reference evidence="13" key="2">
    <citation type="submission" date="2025-08" db="UniProtKB">
        <authorList>
            <consortium name="Ensembl"/>
        </authorList>
    </citation>
    <scope>IDENTIFICATION</scope>
</reference>
<dbReference type="GO" id="GO:0005635">
    <property type="term" value="C:nuclear envelope"/>
    <property type="evidence" value="ECO:0007669"/>
    <property type="project" value="UniProtKB-SubCell"/>
</dbReference>
<dbReference type="GeneID" id="114461642"/>
<evidence type="ECO:0000256" key="8">
    <source>
        <dbReference type="ARBA" id="ARBA00023242"/>
    </source>
</evidence>
<evidence type="ECO:0000256" key="5">
    <source>
        <dbReference type="ARBA" id="ARBA00022989"/>
    </source>
</evidence>
<evidence type="ECO:0000256" key="3">
    <source>
        <dbReference type="ARBA" id="ARBA00022553"/>
    </source>
</evidence>
<reference evidence="13" key="3">
    <citation type="submission" date="2025-09" db="UniProtKB">
        <authorList>
            <consortium name="Ensembl"/>
        </authorList>
    </citation>
    <scope>IDENTIFICATION</scope>
</reference>
<feature type="compositionally biased region" description="Polar residues" evidence="10">
    <location>
        <begin position="224"/>
        <end position="238"/>
    </location>
</feature>
<dbReference type="OrthoDB" id="6258998at2759"/>
<dbReference type="Gene3D" id="3.40.50.12190">
    <property type="match status" value="1"/>
</dbReference>
<keyword evidence="4 11" id="KW-0812">Transmembrane</keyword>
<feature type="domain" description="Torsin-1A-interacting protein 1/2 AAA+ activator" evidence="12">
    <location>
        <begin position="436"/>
        <end position="657"/>
    </location>
</feature>
<feature type="transmembrane region" description="Helical" evidence="11">
    <location>
        <begin position="406"/>
        <end position="425"/>
    </location>
</feature>
<keyword evidence="7" id="KW-0325">Glycoprotein</keyword>
<accession>A0A8C5FYL2</accession>
<dbReference type="GO" id="GO:0016020">
    <property type="term" value="C:membrane"/>
    <property type="evidence" value="ECO:0007669"/>
    <property type="project" value="TreeGrafter"/>
</dbReference>
<dbReference type="PANTHER" id="PTHR18843:SF7">
    <property type="entry name" value="LAMINA-ASSOCIATED POLYPEPTIDE 1B ISOFORM 1-RELATED"/>
    <property type="match status" value="1"/>
</dbReference>
<feature type="compositionally biased region" description="Basic and acidic residues" evidence="10">
    <location>
        <begin position="22"/>
        <end position="57"/>
    </location>
</feature>
<dbReference type="RefSeq" id="XP_028299681.1">
    <property type="nucleotide sequence ID" value="XM_028443880.1"/>
</dbReference>
<organism evidence="13 14">
    <name type="scientific">Gouania willdenowi</name>
    <name type="common">Blunt-snouted clingfish</name>
    <name type="synonym">Lepadogaster willdenowi</name>
    <dbReference type="NCBI Taxonomy" id="441366"/>
    <lineage>
        <taxon>Eukaryota</taxon>
        <taxon>Metazoa</taxon>
        <taxon>Chordata</taxon>
        <taxon>Craniata</taxon>
        <taxon>Vertebrata</taxon>
        <taxon>Euteleostomi</taxon>
        <taxon>Actinopterygii</taxon>
        <taxon>Neopterygii</taxon>
        <taxon>Teleostei</taxon>
        <taxon>Neoteleostei</taxon>
        <taxon>Acanthomorphata</taxon>
        <taxon>Ovalentaria</taxon>
        <taxon>Blenniimorphae</taxon>
        <taxon>Blenniiformes</taxon>
        <taxon>Gobiesocoidei</taxon>
        <taxon>Gobiesocidae</taxon>
        <taxon>Gobiesocinae</taxon>
        <taxon>Gouania</taxon>
    </lineage>
</organism>
<evidence type="ECO:0000313" key="14">
    <source>
        <dbReference type="Proteomes" id="UP000694680"/>
    </source>
</evidence>
<dbReference type="InterPro" id="IPR046753">
    <property type="entry name" value="TOIP1/2_C"/>
</dbReference>
<reference evidence="13" key="1">
    <citation type="submission" date="2020-06" db="EMBL/GenBank/DDBJ databases">
        <authorList>
            <consortium name="Wellcome Sanger Institute Data Sharing"/>
        </authorList>
    </citation>
    <scope>NUCLEOTIDE SEQUENCE [LARGE SCALE GENOMIC DNA]</scope>
</reference>
<feature type="compositionally biased region" description="Basic and acidic residues" evidence="10">
    <location>
        <begin position="317"/>
        <end position="344"/>
    </location>
</feature>
<comment type="similarity">
    <text evidence="2">Belongs to the TOR1AIP family.</text>
</comment>
<gene>
    <name evidence="13" type="primary">LOC114461642</name>
</gene>
<evidence type="ECO:0000256" key="6">
    <source>
        <dbReference type="ARBA" id="ARBA00023136"/>
    </source>
</evidence>
<evidence type="ECO:0000256" key="11">
    <source>
        <dbReference type="SAM" id="Phobius"/>
    </source>
</evidence>
<dbReference type="GO" id="GO:0001671">
    <property type="term" value="F:ATPase activator activity"/>
    <property type="evidence" value="ECO:0007669"/>
    <property type="project" value="InterPro"/>
</dbReference>
<feature type="compositionally biased region" description="Polar residues" evidence="10">
    <location>
        <begin position="345"/>
        <end position="354"/>
    </location>
</feature>
<dbReference type="Ensembl" id="ENSGWIT00000001291.1">
    <property type="protein sequence ID" value="ENSGWIP00000001195.1"/>
    <property type="gene ID" value="ENSGWIG00000000710.1"/>
</dbReference>
<dbReference type="InterPro" id="IPR038599">
    <property type="entry name" value="LAP1C-like_C_sf"/>
</dbReference>
<feature type="compositionally biased region" description="Basic and acidic residues" evidence="10">
    <location>
        <begin position="240"/>
        <end position="259"/>
    </location>
</feature>
<dbReference type="Proteomes" id="UP000694680">
    <property type="component" value="Chromosome 4"/>
</dbReference>
<dbReference type="InterPro" id="IPR008662">
    <property type="entry name" value="TOIP1/2"/>
</dbReference>
<feature type="region of interest" description="Disordered" evidence="10">
    <location>
        <begin position="1"/>
        <end position="382"/>
    </location>
</feature>
<dbReference type="GO" id="GO:0061024">
    <property type="term" value="P:membrane organization"/>
    <property type="evidence" value="ECO:0007669"/>
    <property type="project" value="TreeGrafter"/>
</dbReference>
<feature type="compositionally biased region" description="Basic and acidic residues" evidence="10">
    <location>
        <begin position="156"/>
        <end position="212"/>
    </location>
</feature>
<dbReference type="PANTHER" id="PTHR18843">
    <property type="entry name" value="TORSIN-1A-INTERACTING PROTEIN"/>
    <property type="match status" value="1"/>
</dbReference>
<comment type="subcellular location">
    <subcellularLocation>
        <location evidence="9">Endomembrane system</location>
        <topology evidence="9">Single-pass membrane protein</topology>
    </subcellularLocation>
    <subcellularLocation>
        <location evidence="1">Nucleus envelope</location>
    </subcellularLocation>
</comment>
<evidence type="ECO:0000256" key="2">
    <source>
        <dbReference type="ARBA" id="ARBA00007860"/>
    </source>
</evidence>
<evidence type="ECO:0000256" key="7">
    <source>
        <dbReference type="ARBA" id="ARBA00023180"/>
    </source>
</evidence>
<protein>
    <submittedName>
        <fullName evidence="13">Torsin-1A-interacting protein 2-like</fullName>
    </submittedName>
</protein>
<sequence>MAEEGTPEHVAVSSLTEAANTEDGKHDSGGDVKLSDEKDVGHDEKTTSPDQDNKSNDDEVNQPKADPQDTASNKETDVKTMAPPADGSSPPVSCSQTDLSSSLNTAGDRSHGDERSKENGLKPVSFPKTDDDDKKVTPEDISGAFADRIPEAANTEDGKHDSGGDVKLSDEKDVGHDEKTTSPDQDNKSNDDEVDQPKADPQDTASNKETDVKTMAPLADGSSPPVSCSQTDLPSSLNKAGDRSHGDERSKENGKKSLEIENLTAENLSSSDRYSDDNKIAASHTDGSTTSVSGRGANQANNQRHDEKEDKEDSDLPGDKGSEASNDRVSEAEEDGKHKEDIETPNKTLTSPAQTVIKDEEEPKAYSPQSVSFPETDDDDKKVTTEDISGAFADRIPEAEEGRKKLPWLAMAIGVIILAILVPLLRTQSLTQKHSLNQVDFFNNQMERVKAEFTHQRTELWTRSRIHLLRHLQSAQPTEPVSIILTAGLGAQQTLRCLAHSLAIAFSSARNASFLFIDGHSKAGQESDLVKLDIDRQLQGAFEGNTQAAVIHRFEELPPGSTLIFYRYCDHENAAYKKPLLVFTVLLGDQREIPADAQFSAVEEMVDDHLQKRFLSHSRPVSFDSMDRDKYGGLWSRISHLILPVAAEETVERKGCMRTEIEP</sequence>
<keyword evidence="6 11" id="KW-0472">Membrane</keyword>
<feature type="compositionally biased region" description="Basic and acidic residues" evidence="10">
    <location>
        <begin position="108"/>
        <end position="120"/>
    </location>
</feature>
<evidence type="ECO:0000313" key="13">
    <source>
        <dbReference type="Ensembl" id="ENSGWIP00000001195.1"/>
    </source>
</evidence>
<keyword evidence="5 11" id="KW-1133">Transmembrane helix</keyword>
<keyword evidence="3" id="KW-0597">Phosphoprotein</keyword>
<dbReference type="Pfam" id="PF05609">
    <property type="entry name" value="LAP1_C"/>
    <property type="match status" value="1"/>
</dbReference>
<evidence type="ECO:0000256" key="1">
    <source>
        <dbReference type="ARBA" id="ARBA00004259"/>
    </source>
</evidence>
<evidence type="ECO:0000256" key="4">
    <source>
        <dbReference type="ARBA" id="ARBA00022692"/>
    </source>
</evidence>
<dbReference type="AlphaFoldDB" id="A0A8C5FYL2"/>
<evidence type="ECO:0000256" key="9">
    <source>
        <dbReference type="ARBA" id="ARBA00037847"/>
    </source>
</evidence>
<keyword evidence="8" id="KW-0539">Nucleus</keyword>
<feature type="compositionally biased region" description="Polar residues" evidence="10">
    <location>
        <begin position="285"/>
        <end position="302"/>
    </location>
</feature>
<keyword evidence="14" id="KW-1185">Reference proteome</keyword>